<proteinExistence type="predicted"/>
<dbReference type="PANTHER" id="PTHR46957">
    <property type="entry name" value="CYTOKINE RECEPTOR"/>
    <property type="match status" value="1"/>
</dbReference>
<feature type="signal peptide" evidence="1">
    <location>
        <begin position="1"/>
        <end position="23"/>
    </location>
</feature>
<keyword evidence="4" id="KW-1185">Reference proteome</keyword>
<protein>
    <submittedName>
        <fullName evidence="3">Fibronectin type III domain-containing protein</fullName>
    </submittedName>
</protein>
<dbReference type="KEGG" id="avp:AVENP_1333"/>
<dbReference type="Gene3D" id="2.60.40.10">
    <property type="entry name" value="Immunoglobulins"/>
    <property type="match status" value="3"/>
</dbReference>
<dbReference type="InterPro" id="IPR036116">
    <property type="entry name" value="FN3_sf"/>
</dbReference>
<dbReference type="EMBL" id="CP053840">
    <property type="protein sequence ID" value="QKF66887.1"/>
    <property type="molecule type" value="Genomic_DNA"/>
</dbReference>
<organism evidence="3 4">
    <name type="scientific">Arcobacter venerupis</name>
    <dbReference type="NCBI Taxonomy" id="1054033"/>
    <lineage>
        <taxon>Bacteria</taxon>
        <taxon>Pseudomonadati</taxon>
        <taxon>Campylobacterota</taxon>
        <taxon>Epsilonproteobacteria</taxon>
        <taxon>Campylobacterales</taxon>
        <taxon>Arcobacteraceae</taxon>
        <taxon>Arcobacter</taxon>
    </lineage>
</organism>
<sequence length="352" mass="39864">MLNLMKITSLATLILLLNGCTNVIDTLNPATNPKVDASIEVVNYNSIKSIPDMANIGFEWEKVNDSRVIGYNFYRTEIDKGSKELKLIKSIDNKYATHYVDKGLEPKTRYAYQISSRIDGGIESKTTDAYIVQTLPRIVPIDFVQAISNLPHSVKLLWKPHPDKRVGYYRIEKYNTFLNEWILLKTISQRLQAEYLDTGLDNNTSYKYRIKAFSFDDVESAPSKIVIAKTKPLPQVPLNIKASNNQNKEIILTWDASPTADVVKYAIYRSDFSLLGYSKIKEVDTNTHQFTDKTENSGKSYYYKVIAVDKDGLESDTTSVQGISFNNLSNPSTNVALIEQNNTDSKSQKIKL</sequence>
<dbReference type="AlphaFoldDB" id="A0AAE7BAN4"/>
<dbReference type="CDD" id="cd00063">
    <property type="entry name" value="FN3"/>
    <property type="match status" value="2"/>
</dbReference>
<evidence type="ECO:0000313" key="4">
    <source>
        <dbReference type="Proteomes" id="UP000503482"/>
    </source>
</evidence>
<dbReference type="GO" id="GO:0016020">
    <property type="term" value="C:membrane"/>
    <property type="evidence" value="ECO:0007669"/>
    <property type="project" value="UniProtKB-SubCell"/>
</dbReference>
<dbReference type="Proteomes" id="UP000503482">
    <property type="component" value="Chromosome"/>
</dbReference>
<dbReference type="InterPro" id="IPR013783">
    <property type="entry name" value="Ig-like_fold"/>
</dbReference>
<evidence type="ECO:0000256" key="1">
    <source>
        <dbReference type="SAM" id="SignalP"/>
    </source>
</evidence>
<dbReference type="InterPro" id="IPR050713">
    <property type="entry name" value="RTP_Phos/Ushers"/>
</dbReference>
<keyword evidence="1" id="KW-0732">Signal</keyword>
<dbReference type="PANTHER" id="PTHR46957:SF3">
    <property type="entry name" value="CYTOKINE RECEPTOR"/>
    <property type="match status" value="1"/>
</dbReference>
<feature type="domain" description="Fibronectin type-III" evidence="2">
    <location>
        <begin position="236"/>
        <end position="332"/>
    </location>
</feature>
<dbReference type="SMART" id="SM00060">
    <property type="entry name" value="FN3"/>
    <property type="match status" value="3"/>
</dbReference>
<dbReference type="PROSITE" id="PS50853">
    <property type="entry name" value="FN3"/>
    <property type="match status" value="2"/>
</dbReference>
<reference evidence="3 4" key="1">
    <citation type="submission" date="2020-05" db="EMBL/GenBank/DDBJ databases">
        <title>Complete genome sequencing of Campylobacter and Arcobacter type strains.</title>
        <authorList>
            <person name="Miller W.G."/>
            <person name="Yee E."/>
        </authorList>
    </citation>
    <scope>NUCLEOTIDE SEQUENCE [LARGE SCALE GENOMIC DNA]</scope>
    <source>
        <strain evidence="3 4">LMG 26156</strain>
    </source>
</reference>
<evidence type="ECO:0000313" key="3">
    <source>
        <dbReference type="EMBL" id="QKF66887.1"/>
    </source>
</evidence>
<accession>A0AAE7BAN4</accession>
<feature type="domain" description="Fibronectin type-III" evidence="2">
    <location>
        <begin position="137"/>
        <end position="233"/>
    </location>
</feature>
<dbReference type="RefSeq" id="WP_153802235.1">
    <property type="nucleotide sequence ID" value="NZ_CP053840.1"/>
</dbReference>
<feature type="chain" id="PRO_5042024637" evidence="1">
    <location>
        <begin position="24"/>
        <end position="352"/>
    </location>
</feature>
<dbReference type="SUPFAM" id="SSF49265">
    <property type="entry name" value="Fibronectin type III"/>
    <property type="match status" value="2"/>
</dbReference>
<evidence type="ECO:0000259" key="2">
    <source>
        <dbReference type="PROSITE" id="PS50853"/>
    </source>
</evidence>
<dbReference type="InterPro" id="IPR003961">
    <property type="entry name" value="FN3_dom"/>
</dbReference>
<gene>
    <name evidence="3" type="ORF">AVENP_1333</name>
</gene>
<name>A0AAE7BAN4_9BACT</name>